<keyword evidence="3" id="KW-0012">Acyltransferase</keyword>
<evidence type="ECO:0000313" key="8">
    <source>
        <dbReference type="Proteomes" id="UP000004057"/>
    </source>
</evidence>
<dbReference type="AlphaFoldDB" id="A0AAI9T423"/>
<feature type="compositionally biased region" description="Polar residues" evidence="5">
    <location>
        <begin position="611"/>
        <end position="620"/>
    </location>
</feature>
<dbReference type="EMBL" id="AGBZ02000001">
    <property type="protein sequence ID" value="KAI92939.1"/>
    <property type="molecule type" value="Genomic_DNA"/>
</dbReference>
<gene>
    <name evidence="7" type="ORF">SPM_002780</name>
</gene>
<feature type="region of interest" description="Disordered" evidence="5">
    <location>
        <begin position="570"/>
        <end position="620"/>
    </location>
</feature>
<accession>A0AAI9T423</accession>
<dbReference type="InterPro" id="IPR050743">
    <property type="entry name" value="2-oxoacid_DH_E2_comp"/>
</dbReference>
<keyword evidence="7" id="KW-0378">Hydrolase</keyword>
<dbReference type="RefSeq" id="WP_004028079.1">
    <property type="nucleotide sequence ID" value="NZ_AGBZ02000001.1"/>
</dbReference>
<feature type="compositionally biased region" description="Polar residues" evidence="5">
    <location>
        <begin position="587"/>
        <end position="601"/>
    </location>
</feature>
<name>A0AAI9T423_SPIME</name>
<sequence>MEKIRVLTLEKKGILKKFLYQNEEVKLGDEIALIENENGESIITAPMDGIIVKPIKEGTKIKPNTVIAHLLTTEDEIEKYYFKRLEDNEFTRLNKKGIKFSTTKNGQFGTKWKDVEEDDYSGISIASEDTLHPTFTPPLLNQHQVYNNENIINSSAVLINDQQPYDNSILSQNFSQNSGEPLFEENTINNIPYFSTNIEQNQPINFQQQNNISSQEQLFEEPTKIKQEEHKRWDETKLSFGPKKTRRLSFKNLKIDDNDIINNREKIPSIDTIKNPMNQERKSEAKSTMVNIPNLNSNMFQENNFESQTNSLNQPPSLPNQNIVTNAVPIGQAELIEENQAKEYAKYLVNTTKQQDEAPINAAAFLGGQNENTSFRNLVNQRREQLHNNNDFHELSLESDNSKNSMDFLAEDGRPKILRNIVQGRMNDLIKRNVSPEVQTGYSSSASNYNDNVNTFKTSEKKLSDEIYISADGYTIDPNESKEAKEKKPGYFSPLKSYRDRLYEKLNDNGQREKILKTRNQRELIKKRMEQIAKGNVEVDSVLGEISNYQRPSFEEIESQYEMLDNEYYDNNNSQQKKPNDDIVKPSSLNEKQQSSKQLIQPENHDESNHGSRTTLSLQQGVNDNNVMIELTILKERLANQEQNNRQNELLREIQSLRQVNNNNNNNNNNNTDGTSIEKMMQYMLMQQMLKTMNESDPVLKEMLKEFKFNNKQGNELKTEHNCETHNLQVKKFNSEETTIPNTYGNLVQPLNNNLNIINTNSQIEPQGLETREEIKSTRYPAIQSMIMSQAHVPPLTINSEIDMSAIIDQQRKLKNANADHGVRFSTMSFLVKAVSLVLSEYPKLNSYYDSKTNQIVIKNSQHIGLATETSEGLVIPVIKFAERMSLKQIAINIQETIERLRQGELYDYELKGSTITIANYGMVGAVNATPTIFYPNSAVIGVGRIVRKPIVIKGDKLVIRSIMNLALTIDQRIIDAAEAGIFLTRLKEILESPELITLS</sequence>
<dbReference type="PANTHER" id="PTHR43178">
    <property type="entry name" value="DIHYDROLIPOAMIDE ACETYLTRANSFERASE COMPONENT OF PYRUVATE DEHYDROGENASE COMPLEX"/>
    <property type="match status" value="1"/>
</dbReference>
<evidence type="ECO:0000256" key="1">
    <source>
        <dbReference type="ARBA" id="ARBA00001938"/>
    </source>
</evidence>
<keyword evidence="2" id="KW-0808">Transferase</keyword>
<dbReference type="Proteomes" id="UP000004057">
    <property type="component" value="Unassembled WGS sequence"/>
</dbReference>
<dbReference type="InterPro" id="IPR001078">
    <property type="entry name" value="2-oxoacid_DH_actylTfrase"/>
</dbReference>
<comment type="cofactor">
    <cofactor evidence="1">
        <name>(R)-lipoate</name>
        <dbReference type="ChEBI" id="CHEBI:83088"/>
    </cofactor>
</comment>
<dbReference type="GO" id="GO:0005737">
    <property type="term" value="C:cytoplasm"/>
    <property type="evidence" value="ECO:0007669"/>
    <property type="project" value="TreeGrafter"/>
</dbReference>
<dbReference type="GO" id="GO:0031405">
    <property type="term" value="F:lipoic acid binding"/>
    <property type="evidence" value="ECO:0007669"/>
    <property type="project" value="TreeGrafter"/>
</dbReference>
<comment type="caution">
    <text evidence="7">The sequence shown here is derived from an EMBL/GenBank/DDBJ whole genome shotgun (WGS) entry which is preliminary data.</text>
</comment>
<evidence type="ECO:0000256" key="2">
    <source>
        <dbReference type="ARBA" id="ARBA00022679"/>
    </source>
</evidence>
<dbReference type="GO" id="GO:0016787">
    <property type="term" value="F:hydrolase activity"/>
    <property type="evidence" value="ECO:0007669"/>
    <property type="project" value="UniProtKB-KW"/>
</dbReference>
<evidence type="ECO:0000313" key="7">
    <source>
        <dbReference type="EMBL" id="KAI92939.1"/>
    </source>
</evidence>
<evidence type="ECO:0000256" key="3">
    <source>
        <dbReference type="ARBA" id="ARBA00023315"/>
    </source>
</evidence>
<evidence type="ECO:0000256" key="5">
    <source>
        <dbReference type="SAM" id="MobiDB-lite"/>
    </source>
</evidence>
<feature type="domain" description="2-oxoacid dehydrogenase acyltransferase catalytic" evidence="6">
    <location>
        <begin position="770"/>
        <end position="998"/>
    </location>
</feature>
<feature type="coiled-coil region" evidence="4">
    <location>
        <begin position="631"/>
        <end position="667"/>
    </location>
</feature>
<dbReference type="InterPro" id="IPR023213">
    <property type="entry name" value="CAT-like_dom_sf"/>
</dbReference>
<dbReference type="SUPFAM" id="SSF52777">
    <property type="entry name" value="CoA-dependent acyltransferases"/>
    <property type="match status" value="1"/>
</dbReference>
<organism evidence="7 8">
    <name type="scientific">Spiroplasma melliferum KC3</name>
    <dbReference type="NCBI Taxonomy" id="570509"/>
    <lineage>
        <taxon>Bacteria</taxon>
        <taxon>Bacillati</taxon>
        <taxon>Mycoplasmatota</taxon>
        <taxon>Mollicutes</taxon>
        <taxon>Entomoplasmatales</taxon>
        <taxon>Spiroplasmataceae</taxon>
        <taxon>Spiroplasma</taxon>
    </lineage>
</organism>
<reference evidence="7 8" key="1">
    <citation type="journal article" date="2012" name="J. Proteome Res.">
        <title>Application of Spiroplasma melliferum proteogenomic profiling for the discovery of virulence factors and pathogenicity mechanisms in host-associated spiroplasmas.</title>
        <authorList>
            <person name="Alexeev D."/>
            <person name="Kostrjukova E."/>
            <person name="Aliper A."/>
            <person name="Popenko A."/>
            <person name="Bazaleev N."/>
            <person name="Tyakht A."/>
            <person name="Selezneva O."/>
            <person name="Akopian T."/>
            <person name="Prichodko E."/>
            <person name="Kondratov I."/>
            <person name="Chukin M."/>
            <person name="Demina I."/>
            <person name="Galyamina M."/>
            <person name="Kamashev D."/>
            <person name="Vanyushkina A."/>
            <person name="Ladygina V."/>
            <person name="Levitskii S."/>
            <person name="Lazarev V."/>
            <person name="Govorun V."/>
        </authorList>
    </citation>
    <scope>NUCLEOTIDE SEQUENCE [LARGE SCALE GENOMIC DNA]</scope>
    <source>
        <strain evidence="7 8">KC3</strain>
    </source>
</reference>
<dbReference type="Gene3D" id="3.30.559.10">
    <property type="entry name" value="Chloramphenicol acetyltransferase-like domain"/>
    <property type="match status" value="1"/>
</dbReference>
<dbReference type="Pfam" id="PF00198">
    <property type="entry name" value="2-oxoacid_dh"/>
    <property type="match status" value="1"/>
</dbReference>
<proteinExistence type="predicted"/>
<dbReference type="GO" id="GO:0016407">
    <property type="term" value="F:acetyltransferase activity"/>
    <property type="evidence" value="ECO:0007669"/>
    <property type="project" value="TreeGrafter"/>
</dbReference>
<dbReference type="PANTHER" id="PTHR43178:SF5">
    <property type="entry name" value="LIPOAMIDE ACYLTRANSFERASE COMPONENT OF BRANCHED-CHAIN ALPHA-KETO ACID DEHYDROGENASE COMPLEX, MITOCHONDRIAL"/>
    <property type="match status" value="1"/>
</dbReference>
<evidence type="ECO:0000256" key="4">
    <source>
        <dbReference type="SAM" id="Coils"/>
    </source>
</evidence>
<evidence type="ECO:0000259" key="6">
    <source>
        <dbReference type="Pfam" id="PF00198"/>
    </source>
</evidence>
<protein>
    <submittedName>
        <fullName evidence="7">Dienelactone hydrolase</fullName>
    </submittedName>
</protein>
<keyword evidence="4" id="KW-0175">Coiled coil</keyword>